<comment type="caution">
    <text evidence="2">The sequence shown here is derived from an EMBL/GenBank/DDBJ whole genome shotgun (WGS) entry which is preliminary data.</text>
</comment>
<reference evidence="2" key="1">
    <citation type="submission" date="2017-08" db="EMBL/GenBank/DDBJ databases">
        <authorList>
            <person name="Polle J.E."/>
            <person name="Barry K."/>
            <person name="Cushman J."/>
            <person name="Schmutz J."/>
            <person name="Tran D."/>
            <person name="Hathwaick L.T."/>
            <person name="Yim W.C."/>
            <person name="Jenkins J."/>
            <person name="Mckie-Krisberg Z.M."/>
            <person name="Prochnik S."/>
            <person name="Lindquist E."/>
            <person name="Dockter R.B."/>
            <person name="Adam C."/>
            <person name="Molina H."/>
            <person name="Bunkerborg J."/>
            <person name="Jin E."/>
            <person name="Buchheim M."/>
            <person name="Magnuson J."/>
        </authorList>
    </citation>
    <scope>NUCLEOTIDE SEQUENCE</scope>
    <source>
        <strain evidence="2">CCAP 19/18</strain>
    </source>
</reference>
<feature type="compositionally biased region" description="Low complexity" evidence="1">
    <location>
        <begin position="38"/>
        <end position="51"/>
    </location>
</feature>
<evidence type="ECO:0000313" key="3">
    <source>
        <dbReference type="Proteomes" id="UP000815325"/>
    </source>
</evidence>
<proteinExistence type="predicted"/>
<name>A0ABQ7H3T6_DUNSA</name>
<feature type="region of interest" description="Disordered" evidence="1">
    <location>
        <begin position="32"/>
        <end position="51"/>
    </location>
</feature>
<sequence length="164" mass="17423">MLLRSGLKASLGASIVSLGALLRVARRVRKKDQDSLRHSSTARSSTARSITAGSSQRASLWLRSLCGDPASSSSWLTEQNAGELLVFHAQNQQLARVAGPPSAPNTGHSCKHELVVGACEATLEAALTFSPDGDLLLLPLDSLFCATAVHVEEQQPCLVFASMW</sequence>
<protein>
    <submittedName>
        <fullName evidence="2">Uncharacterized protein</fullName>
    </submittedName>
</protein>
<keyword evidence="3" id="KW-1185">Reference proteome</keyword>
<accession>A0ABQ7H3T6</accession>
<gene>
    <name evidence="2" type="ORF">DUNSADRAFT_12451</name>
</gene>
<evidence type="ECO:0000313" key="2">
    <source>
        <dbReference type="EMBL" id="KAF5841523.1"/>
    </source>
</evidence>
<dbReference type="EMBL" id="MU069483">
    <property type="protein sequence ID" value="KAF5841523.1"/>
    <property type="molecule type" value="Genomic_DNA"/>
</dbReference>
<evidence type="ECO:0000256" key="1">
    <source>
        <dbReference type="SAM" id="MobiDB-lite"/>
    </source>
</evidence>
<dbReference type="Proteomes" id="UP000815325">
    <property type="component" value="Unassembled WGS sequence"/>
</dbReference>
<organism evidence="2 3">
    <name type="scientific">Dunaliella salina</name>
    <name type="common">Green alga</name>
    <name type="synonym">Protococcus salinus</name>
    <dbReference type="NCBI Taxonomy" id="3046"/>
    <lineage>
        <taxon>Eukaryota</taxon>
        <taxon>Viridiplantae</taxon>
        <taxon>Chlorophyta</taxon>
        <taxon>core chlorophytes</taxon>
        <taxon>Chlorophyceae</taxon>
        <taxon>CS clade</taxon>
        <taxon>Chlamydomonadales</taxon>
        <taxon>Dunaliellaceae</taxon>
        <taxon>Dunaliella</taxon>
    </lineage>
</organism>